<dbReference type="InterPro" id="IPR006944">
    <property type="entry name" value="Phage/GTA_portal"/>
</dbReference>
<reference evidence="1" key="1">
    <citation type="journal article" date="2013" name="Environ. Microbiol.">
        <title>Microbiota from the distal guts of lean and obese adolescents exhibit partial functional redundancy besides clear differences in community structure.</title>
        <authorList>
            <person name="Ferrer M."/>
            <person name="Ruiz A."/>
            <person name="Lanza F."/>
            <person name="Haange S.B."/>
            <person name="Oberbach A."/>
            <person name="Till H."/>
            <person name="Bargiela R."/>
            <person name="Campoy C."/>
            <person name="Segura M.T."/>
            <person name="Richter M."/>
            <person name="von Bergen M."/>
            <person name="Seifert J."/>
            <person name="Suarez A."/>
        </authorList>
    </citation>
    <scope>NUCLEOTIDE SEQUENCE</scope>
</reference>
<dbReference type="NCBIfam" id="TIGR01537">
    <property type="entry name" value="portal_HK97"/>
    <property type="match status" value="1"/>
</dbReference>
<dbReference type="Pfam" id="PF04860">
    <property type="entry name" value="Phage_portal"/>
    <property type="match status" value="1"/>
</dbReference>
<name>K1UBV4_9ZZZZ</name>
<organism evidence="1">
    <name type="scientific">human gut metagenome</name>
    <dbReference type="NCBI Taxonomy" id="408170"/>
    <lineage>
        <taxon>unclassified sequences</taxon>
        <taxon>metagenomes</taxon>
        <taxon>organismal metagenomes</taxon>
    </lineage>
</organism>
<dbReference type="InterPro" id="IPR006427">
    <property type="entry name" value="Portal_HK97"/>
</dbReference>
<dbReference type="AlphaFoldDB" id="K1UBV4"/>
<comment type="caution">
    <text evidence="1">The sequence shown here is derived from an EMBL/GenBank/DDBJ whole genome shotgun (WGS) entry which is preliminary data.</text>
</comment>
<gene>
    <name evidence="1" type="ORF">LEA_05083</name>
</gene>
<accession>K1UBV4</accession>
<protein>
    <submittedName>
        <fullName evidence="1">Phage portal protein, family</fullName>
    </submittedName>
</protein>
<feature type="non-terminal residue" evidence="1">
    <location>
        <position position="1"/>
    </location>
</feature>
<dbReference type="EMBL" id="AJWY01003330">
    <property type="protein sequence ID" value="EKC75665.1"/>
    <property type="molecule type" value="Genomic_DNA"/>
</dbReference>
<evidence type="ECO:0000313" key="1">
    <source>
        <dbReference type="EMBL" id="EKC75665.1"/>
    </source>
</evidence>
<sequence length="240" mass="26953">KMPIKYYQKTDKGIIEAEATDTSKLLSKRPNPFMTPTTFWNTVEINRNHYGNGYVYMRKKFDRKKFGGEIKIVDLWVMQSNCVQIVVDDAGIFAGVGRLWYVYTDPTSGRQYVFSTDEVMHFKTSFSFDGITGLPVQQILRDTVAGASESQAFMNNLYESGLTAKATLEYTGELNEKAKEALVKSFEEFGSGAKNTGKILPVPLGMKLTPLDIKLTDSQFFELKKYNALQIAGAFGVKPN</sequence>
<feature type="non-terminal residue" evidence="1">
    <location>
        <position position="240"/>
    </location>
</feature>
<proteinExistence type="predicted"/>